<evidence type="ECO:0000313" key="3">
    <source>
        <dbReference type="Proteomes" id="UP001595886"/>
    </source>
</evidence>
<reference evidence="3" key="1">
    <citation type="journal article" date="2019" name="Int. J. Syst. Evol. Microbiol.">
        <title>The Global Catalogue of Microorganisms (GCM) 10K type strain sequencing project: providing services to taxonomists for standard genome sequencing and annotation.</title>
        <authorList>
            <consortium name="The Broad Institute Genomics Platform"/>
            <consortium name="The Broad Institute Genome Sequencing Center for Infectious Disease"/>
            <person name="Wu L."/>
            <person name="Ma J."/>
        </authorList>
    </citation>
    <scope>NUCLEOTIDE SEQUENCE [LARGE SCALE GENOMIC DNA]</scope>
    <source>
        <strain evidence="3">CCUG 30340</strain>
    </source>
</reference>
<sequence length="424" mass="44596">MAATAPDPAPAPGAAALALHCGHWFDAKAGQRLGAATVVVQGERIREIKPGRIEVPGATAIDLGDATCLPGLIDAHTHLSLTTDADPLRWNLADFAVRSVVHAQRTLQAGFTTVRDMSDINNETVALRNAVDAGIVPGPRIFTAGRPIGSTGGHADWSVGLRADLQRDLGPNNGIANGPDEAMKAVRQHYKDGVDTIKIMASSSLFEDQPGGAIPHMTLAEIKAVADTAREYGLTVGAHAHDPESIRRAVLGGVDSIEHGTFIDAASAELMKLHGTWFVPTICVGKIVAENADEWGSESPQEAARMRTFGNLMQAGAGRAYKAGVKVAFGSDEGACPHGENAREFVYMVEAGMPPAYALQAATTHAAELLKKSADLGTLEAGKFADVVAVPGDPLQDIATMRKVVFVMKGGRVYRQDDRPVAAN</sequence>
<dbReference type="Gene3D" id="3.20.20.140">
    <property type="entry name" value="Metal-dependent hydrolases"/>
    <property type="match status" value="1"/>
</dbReference>
<dbReference type="InterPro" id="IPR032466">
    <property type="entry name" value="Metal_Hydrolase"/>
</dbReference>
<name>A0ABV9QWF2_9GAMM</name>
<dbReference type="EMBL" id="JBHSHD010000008">
    <property type="protein sequence ID" value="MFC4820970.1"/>
    <property type="molecule type" value="Genomic_DNA"/>
</dbReference>
<gene>
    <name evidence="2" type="ORF">ACFO6Q_11585</name>
</gene>
<organism evidence="2 3">
    <name type="scientific">Dokdonella ginsengisoli</name>
    <dbReference type="NCBI Taxonomy" id="363846"/>
    <lineage>
        <taxon>Bacteria</taxon>
        <taxon>Pseudomonadati</taxon>
        <taxon>Pseudomonadota</taxon>
        <taxon>Gammaproteobacteria</taxon>
        <taxon>Lysobacterales</taxon>
        <taxon>Rhodanobacteraceae</taxon>
        <taxon>Dokdonella</taxon>
    </lineage>
</organism>
<evidence type="ECO:0000313" key="2">
    <source>
        <dbReference type="EMBL" id="MFC4820970.1"/>
    </source>
</evidence>
<feature type="domain" description="Amidohydrolase-related" evidence="1">
    <location>
        <begin position="69"/>
        <end position="413"/>
    </location>
</feature>
<dbReference type="PANTHER" id="PTHR43135:SF3">
    <property type="entry name" value="ALPHA-D-RIBOSE 1-METHYLPHOSPHONATE 5-TRIPHOSPHATE DIPHOSPHATASE"/>
    <property type="match status" value="1"/>
</dbReference>
<dbReference type="Pfam" id="PF01979">
    <property type="entry name" value="Amidohydro_1"/>
    <property type="match status" value="1"/>
</dbReference>
<dbReference type="InterPro" id="IPR006680">
    <property type="entry name" value="Amidohydro-rel"/>
</dbReference>
<proteinExistence type="predicted"/>
<dbReference type="CDD" id="cd01299">
    <property type="entry name" value="Met_dep_hydrolase_A"/>
    <property type="match status" value="1"/>
</dbReference>
<dbReference type="SUPFAM" id="SSF51338">
    <property type="entry name" value="Composite domain of metallo-dependent hydrolases"/>
    <property type="match status" value="1"/>
</dbReference>
<keyword evidence="3" id="KW-1185">Reference proteome</keyword>
<evidence type="ECO:0000259" key="1">
    <source>
        <dbReference type="Pfam" id="PF01979"/>
    </source>
</evidence>
<protein>
    <submittedName>
        <fullName evidence="2">Amidohydrolase family protein</fullName>
    </submittedName>
</protein>
<dbReference type="InterPro" id="IPR011059">
    <property type="entry name" value="Metal-dep_hydrolase_composite"/>
</dbReference>
<dbReference type="InterPro" id="IPR057744">
    <property type="entry name" value="OTAase-like"/>
</dbReference>
<dbReference type="InterPro" id="IPR051781">
    <property type="entry name" value="Metallo-dep_Hydrolase"/>
</dbReference>
<dbReference type="SUPFAM" id="SSF51556">
    <property type="entry name" value="Metallo-dependent hydrolases"/>
    <property type="match status" value="1"/>
</dbReference>
<comment type="caution">
    <text evidence="2">The sequence shown here is derived from an EMBL/GenBank/DDBJ whole genome shotgun (WGS) entry which is preliminary data.</text>
</comment>
<accession>A0ABV9QWF2</accession>
<dbReference type="Proteomes" id="UP001595886">
    <property type="component" value="Unassembled WGS sequence"/>
</dbReference>
<dbReference type="PANTHER" id="PTHR43135">
    <property type="entry name" value="ALPHA-D-RIBOSE 1-METHYLPHOSPHONATE 5-TRIPHOSPHATE DIPHOSPHATASE"/>
    <property type="match status" value="1"/>
</dbReference>
<dbReference type="Gene3D" id="2.30.40.10">
    <property type="entry name" value="Urease, subunit C, domain 1"/>
    <property type="match status" value="1"/>
</dbReference>